<dbReference type="Pfam" id="PF02556">
    <property type="entry name" value="SecB"/>
    <property type="match status" value="1"/>
</dbReference>
<name>A0A094YQX0_9PROT</name>
<dbReference type="SUPFAM" id="SSF54611">
    <property type="entry name" value="SecB-like"/>
    <property type="match status" value="1"/>
</dbReference>
<evidence type="ECO:0000313" key="7">
    <source>
        <dbReference type="EMBL" id="GEL50614.1"/>
    </source>
</evidence>
<evidence type="ECO:0000256" key="2">
    <source>
        <dbReference type="ARBA" id="ARBA00022448"/>
    </source>
</evidence>
<dbReference type="PANTHER" id="PTHR36918:SF1">
    <property type="entry name" value="PROTEIN-EXPORT PROTEIN SECB"/>
    <property type="match status" value="1"/>
</dbReference>
<evidence type="ECO:0000313" key="12">
    <source>
        <dbReference type="Proteomes" id="UP000220394"/>
    </source>
</evidence>
<keyword evidence="5" id="KW-0143">Chaperone</keyword>
<evidence type="ECO:0000313" key="8">
    <source>
        <dbReference type="EMBL" id="KGB23024.1"/>
    </source>
</evidence>
<comment type="similarity">
    <text evidence="1">Belongs to the SecB family.</text>
</comment>
<keyword evidence="3" id="KW-0653">Protein transport</keyword>
<keyword evidence="2" id="KW-0813">Transport</keyword>
<reference evidence="9 11" key="2">
    <citation type="submission" date="2014-06" db="EMBL/GenBank/DDBJ databases">
        <authorList>
            <person name="Ju J."/>
            <person name="Zhang J."/>
        </authorList>
    </citation>
    <scope>NUCLEOTIDE SEQUENCE [LARGE SCALE GENOMIC DNA]</scope>
    <source>
        <strain evidence="9">DmW_042</strain>
    </source>
</reference>
<evidence type="ECO:0000256" key="1">
    <source>
        <dbReference type="ARBA" id="ARBA00009990"/>
    </source>
</evidence>
<evidence type="ECO:0000313" key="11">
    <source>
        <dbReference type="Proteomes" id="UP000194565"/>
    </source>
</evidence>
<dbReference type="Gene3D" id="3.10.420.10">
    <property type="entry name" value="SecB-like"/>
    <property type="match status" value="1"/>
</dbReference>
<evidence type="ECO:0000313" key="9">
    <source>
        <dbReference type="EMBL" id="OUI87256.1"/>
    </source>
</evidence>
<keyword evidence="10" id="KW-1185">Reference proteome</keyword>
<evidence type="ECO:0000313" key="10">
    <source>
        <dbReference type="Proteomes" id="UP000029448"/>
    </source>
</evidence>
<evidence type="ECO:0000256" key="4">
    <source>
        <dbReference type="ARBA" id="ARBA00023010"/>
    </source>
</evidence>
<dbReference type="RefSeq" id="WP_006559654.1">
    <property type="nucleotide sequence ID" value="NZ_BJVR01000014.1"/>
</dbReference>
<dbReference type="GO" id="GO:0015031">
    <property type="term" value="P:protein transport"/>
    <property type="evidence" value="ECO:0007669"/>
    <property type="project" value="UniProtKB-KW"/>
</dbReference>
<dbReference type="PATRIC" id="fig|104102.7.peg.1873"/>
<sequence length="168" mass="18554">MSDHNEHTIDSVDGGMNTGRGNPTILMGIQYSKTVTFQTVNAPAVYMRAQERPHIAIAVDVRAHQLGENQPNFEVELVLQCRGQTAAGNNGEQPTPLFEASLTYAGLFTLQNSTAETFEPLLLIEAPRLLFPGARHVLATLSREAGFLPVVIQQIDFAQLWRNRRAEV</sequence>
<dbReference type="GO" id="GO:0051262">
    <property type="term" value="P:protein tetramerization"/>
    <property type="evidence" value="ECO:0007669"/>
    <property type="project" value="InterPro"/>
</dbReference>
<dbReference type="EMBL" id="BJVR01000014">
    <property type="protein sequence ID" value="GEL50614.1"/>
    <property type="molecule type" value="Genomic_DNA"/>
</dbReference>
<dbReference type="Proteomes" id="UP000321800">
    <property type="component" value="Unassembled WGS sequence"/>
</dbReference>
<reference evidence="8 10" key="1">
    <citation type="submission" date="2014-06" db="EMBL/GenBank/DDBJ databases">
        <title>Functional and comparative genomic analyses of the Drosophila gut microbiota identify candidate symbiosis factors.</title>
        <authorList>
            <person name="Newell P.D."/>
            <person name="Chaston J.M."/>
            <person name="Douglas A.E."/>
        </authorList>
    </citation>
    <scope>NUCLEOTIDE SEQUENCE [LARGE SCALE GENOMIC DNA]</scope>
    <source>
        <strain evidence="8 10">DmCS_006</strain>
    </source>
</reference>
<dbReference type="Proteomes" id="UP000029448">
    <property type="component" value="Unassembled WGS sequence"/>
</dbReference>
<dbReference type="STRING" id="104102.AtDm6_1893"/>
<dbReference type="GeneID" id="89477965"/>
<evidence type="ECO:0000256" key="5">
    <source>
        <dbReference type="ARBA" id="ARBA00023186"/>
    </source>
</evidence>
<reference evidence="6 12" key="3">
    <citation type="submission" date="2017-08" db="EMBL/GenBank/DDBJ databases">
        <title>Complete Genome Sequence of Acetobacter tropicalis Oregon-R-modENCODE STRAIN BDGP1, an acetic acid bacterium isolated from Drosophila melanogaster gut.</title>
        <authorList>
            <person name="Wan K.H."/>
            <person name="Yu C."/>
            <person name="Park S."/>
            <person name="Hammonds A.S."/>
            <person name="Booth B.W."/>
            <person name="Celniker S.E."/>
        </authorList>
    </citation>
    <scope>NUCLEOTIDE SEQUENCE [LARGE SCALE GENOMIC DNA]</scope>
    <source>
        <strain evidence="6 12">BDGP1</strain>
    </source>
</reference>
<dbReference type="EMBL" id="CP022699">
    <property type="protein sequence ID" value="ATJ90264.1"/>
    <property type="molecule type" value="Genomic_DNA"/>
</dbReference>
<accession>A0A094YQX0</accession>
<evidence type="ECO:0000313" key="6">
    <source>
        <dbReference type="EMBL" id="ATJ90264.1"/>
    </source>
</evidence>
<dbReference type="InterPro" id="IPR003708">
    <property type="entry name" value="SecB"/>
</dbReference>
<dbReference type="EMBL" id="JOMM01000009">
    <property type="protein sequence ID" value="OUI87256.1"/>
    <property type="molecule type" value="Genomic_DNA"/>
</dbReference>
<proteinExistence type="inferred from homology"/>
<evidence type="ECO:0000256" key="3">
    <source>
        <dbReference type="ARBA" id="ARBA00022927"/>
    </source>
</evidence>
<protein>
    <submittedName>
        <fullName evidence="6">Preprotein translocase subunit SecB</fullName>
    </submittedName>
    <submittedName>
        <fullName evidence="8">Protein export cytoplasm chaperone protein (SecB, maintains protein to be exported in unfolded state)</fullName>
    </submittedName>
    <submittedName>
        <fullName evidence="7">Protein-export protein SecB</fullName>
    </submittedName>
</protein>
<dbReference type="Proteomes" id="UP000194565">
    <property type="component" value="Unassembled WGS sequence"/>
</dbReference>
<dbReference type="Proteomes" id="UP000220394">
    <property type="component" value="Chromosome"/>
</dbReference>
<dbReference type="KEGG" id="ato:CIW82_05740"/>
<reference evidence="7 13" key="4">
    <citation type="submission" date="2019-07" db="EMBL/GenBank/DDBJ databases">
        <title>Whole genome shotgun sequence of Acetobacter tropicalis NBRC 16470.</title>
        <authorList>
            <person name="Hosoyama A."/>
            <person name="Uohara A."/>
            <person name="Ohji S."/>
            <person name="Ichikawa N."/>
        </authorList>
    </citation>
    <scope>NUCLEOTIDE SEQUENCE [LARGE SCALE GENOMIC DNA]</scope>
    <source>
        <strain evidence="7 13">NBRC 16470</strain>
    </source>
</reference>
<evidence type="ECO:0000313" key="13">
    <source>
        <dbReference type="Proteomes" id="UP000321800"/>
    </source>
</evidence>
<organism evidence="8 10">
    <name type="scientific">Acetobacter tropicalis</name>
    <dbReference type="NCBI Taxonomy" id="104102"/>
    <lineage>
        <taxon>Bacteria</taxon>
        <taxon>Pseudomonadati</taxon>
        <taxon>Pseudomonadota</taxon>
        <taxon>Alphaproteobacteria</taxon>
        <taxon>Acetobacterales</taxon>
        <taxon>Acetobacteraceae</taxon>
        <taxon>Acetobacter</taxon>
    </lineage>
</organism>
<dbReference type="EMBL" id="JOKM01000071">
    <property type="protein sequence ID" value="KGB23024.1"/>
    <property type="molecule type" value="Genomic_DNA"/>
</dbReference>
<dbReference type="AlphaFoldDB" id="A0A094YQX0"/>
<dbReference type="PANTHER" id="PTHR36918">
    <property type="match status" value="1"/>
</dbReference>
<dbReference type="GO" id="GO:0051082">
    <property type="term" value="F:unfolded protein binding"/>
    <property type="evidence" value="ECO:0007669"/>
    <property type="project" value="InterPro"/>
</dbReference>
<dbReference type="OrthoDB" id="9795145at2"/>
<gene>
    <name evidence="7" type="primary">secB</name>
    <name evidence="8" type="ORF">AtDm6_1893</name>
    <name evidence="7" type="ORF">ATR01nite_16890</name>
    <name evidence="6" type="ORF">CIW82_05740</name>
    <name evidence="9" type="ORF">HC62_18115</name>
</gene>
<keyword evidence="4" id="KW-0811">Translocation</keyword>
<dbReference type="InterPro" id="IPR035958">
    <property type="entry name" value="SecB-like_sf"/>
</dbReference>